<comment type="cofactor">
    <cofactor evidence="1">
        <name>Co(2+)</name>
        <dbReference type="ChEBI" id="CHEBI:48828"/>
    </cofactor>
</comment>
<evidence type="ECO:0000256" key="11">
    <source>
        <dbReference type="ARBA" id="ARBA00023136"/>
    </source>
</evidence>
<evidence type="ECO:0000256" key="10">
    <source>
        <dbReference type="ARBA" id="ARBA00023049"/>
    </source>
</evidence>
<dbReference type="eggNOG" id="ENOG502QPR1">
    <property type="taxonomic scope" value="Eukaryota"/>
</dbReference>
<keyword evidence="9" id="KW-1133">Transmembrane helix</keyword>
<keyword evidence="16" id="KW-1185">Reference proteome</keyword>
<evidence type="ECO:0000256" key="5">
    <source>
        <dbReference type="ARBA" id="ARBA00022692"/>
    </source>
</evidence>
<keyword evidence="7 13" id="KW-0732">Signal</keyword>
<dbReference type="PANTHER" id="PTHR31120">
    <property type="entry name" value="METALLOPROTEASE TIKI"/>
    <property type="match status" value="1"/>
</dbReference>
<comment type="function">
    <text evidence="13">Metalloprotease that acts as a negative regulator of the Wnt signaling pathway.</text>
</comment>
<keyword evidence="5" id="KW-0812">Transmembrane</keyword>
<evidence type="ECO:0000256" key="1">
    <source>
        <dbReference type="ARBA" id="ARBA00001941"/>
    </source>
</evidence>
<keyword evidence="11" id="KW-0472">Membrane</keyword>
<dbReference type="InterPro" id="IPR002816">
    <property type="entry name" value="TraB/PrgY/GumN_fam"/>
</dbReference>
<dbReference type="GO" id="GO:0005886">
    <property type="term" value="C:plasma membrane"/>
    <property type="evidence" value="ECO:0007669"/>
    <property type="project" value="UniProtKB-SubCell"/>
</dbReference>
<dbReference type="GO" id="GO:0030178">
    <property type="term" value="P:negative regulation of Wnt signaling pathway"/>
    <property type="evidence" value="ECO:0007669"/>
    <property type="project" value="UniProtKB-UniRule"/>
</dbReference>
<dbReference type="EMBL" id="HE601041">
    <property type="protein sequence ID" value="CAP27539.1"/>
    <property type="molecule type" value="Genomic_DNA"/>
</dbReference>
<comment type="cofactor">
    <cofactor evidence="13">
        <name>Mn(2+)</name>
        <dbReference type="ChEBI" id="CHEBI:29035"/>
    </cofactor>
    <cofactor evidence="13">
        <name>Co(2+)</name>
        <dbReference type="ChEBI" id="CHEBI:48828"/>
    </cofactor>
    <text evidence="13">Divalent metal cations. Mn(2+) or Co(2+).</text>
</comment>
<dbReference type="EC" id="3.4.-.-" evidence="13"/>
<reference evidence="15 16" key="2">
    <citation type="journal article" date="2011" name="PLoS Genet.">
        <title>Caenorhabditis briggsae recombinant inbred line genotypes reveal inter-strain incompatibility and the evolution of recombination.</title>
        <authorList>
            <person name="Ross J.A."/>
            <person name="Koboldt D.C."/>
            <person name="Staisch J.E."/>
            <person name="Chamberlin H.M."/>
            <person name="Gupta B.P."/>
            <person name="Miller R.D."/>
            <person name="Baird S.E."/>
            <person name="Haag E.S."/>
        </authorList>
    </citation>
    <scope>NUCLEOTIDE SEQUENCE [LARGE SCALE GENOMIC DNA]</scope>
    <source>
        <strain evidence="15 16">AF16</strain>
    </source>
</reference>
<dbReference type="CDD" id="cd14789">
    <property type="entry name" value="Tiki"/>
    <property type="match status" value="1"/>
</dbReference>
<evidence type="ECO:0000256" key="3">
    <source>
        <dbReference type="ARBA" id="ARBA00008261"/>
    </source>
</evidence>
<keyword evidence="12" id="KW-0325">Glycoprotein</keyword>
<feature type="chain" id="PRO_5002729464" description="Metalloprotease TIKI homolog" evidence="14">
    <location>
        <begin position="23"/>
        <end position="232"/>
    </location>
</feature>
<evidence type="ECO:0000313" key="16">
    <source>
        <dbReference type="Proteomes" id="UP000008549"/>
    </source>
</evidence>
<proteinExistence type="inferred from homology"/>
<dbReference type="GO" id="GO:0004222">
    <property type="term" value="F:metalloendopeptidase activity"/>
    <property type="evidence" value="ECO:0007669"/>
    <property type="project" value="UniProtKB-UniRule"/>
</dbReference>
<organism evidence="15 16">
    <name type="scientific">Caenorhabditis briggsae</name>
    <dbReference type="NCBI Taxonomy" id="6238"/>
    <lineage>
        <taxon>Eukaryota</taxon>
        <taxon>Metazoa</taxon>
        <taxon>Ecdysozoa</taxon>
        <taxon>Nematoda</taxon>
        <taxon>Chromadorea</taxon>
        <taxon>Rhabditida</taxon>
        <taxon>Rhabditina</taxon>
        <taxon>Rhabditomorpha</taxon>
        <taxon>Rhabditoidea</taxon>
        <taxon>Rhabditidae</taxon>
        <taxon>Peloderinae</taxon>
        <taxon>Caenorhabditis</taxon>
    </lineage>
</organism>
<dbReference type="KEGG" id="cbr:CBG_07587"/>
<dbReference type="GO" id="GO:0006508">
    <property type="term" value="P:proteolysis"/>
    <property type="evidence" value="ECO:0007669"/>
    <property type="project" value="UniProtKB-KW"/>
</dbReference>
<dbReference type="AlphaFoldDB" id="A8X4H9"/>
<feature type="signal peptide" evidence="14">
    <location>
        <begin position="1"/>
        <end position="22"/>
    </location>
</feature>
<dbReference type="InterPro" id="IPR040230">
    <property type="entry name" value="TIKI1/2-like"/>
</dbReference>
<keyword evidence="4 13" id="KW-0645">Protease</keyword>
<comment type="similarity">
    <text evidence="3 13">Belongs to the TIKI family.</text>
</comment>
<keyword evidence="6 13" id="KW-0479">Metal-binding</keyword>
<dbReference type="HOGENOM" id="CLU_1195784_0_0_1"/>
<dbReference type="CTD" id="8587850"/>
<evidence type="ECO:0000256" key="13">
    <source>
        <dbReference type="RuleBase" id="RU369069"/>
    </source>
</evidence>
<sequence length="232" mass="27126">MSYGILLLHILLVLYRIDLSYGQCEHLEHQNDRNIFLWSVKHPQLFSQGYLFGTIHVPVTEVWKEVSDRVREAFYTSDTVLLEIDLHDEATIHELIACKNLAFDETAQSYLPKELFEKIEKIMEYLRSNFLTWAQSQNPRDVKKIKHAEDIYNNITGSSHLYICCITRVCPLKMRRLFEWVIHSHESYQSPNSICYQMVNTGTDDFSTTSENNLFCVKTEGNYDSAFISIIV</sequence>
<dbReference type="GO" id="GO:0016055">
    <property type="term" value="P:Wnt signaling pathway"/>
    <property type="evidence" value="ECO:0007669"/>
    <property type="project" value="UniProtKB-KW"/>
</dbReference>
<dbReference type="GeneID" id="8587850"/>
<dbReference type="Proteomes" id="UP000008549">
    <property type="component" value="Unassembled WGS sequence"/>
</dbReference>
<dbReference type="PANTHER" id="PTHR31120:SF6">
    <property type="entry name" value="METALLOPROTEASE TIKI HOMOLOG"/>
    <property type="match status" value="1"/>
</dbReference>
<comment type="subcellular location">
    <subcellularLocation>
        <location evidence="13">Cell membrane</location>
        <topology evidence="13">Single-pass type I membrane protein</topology>
    </subcellularLocation>
    <subcellularLocation>
        <location evidence="2">Membrane</location>
        <topology evidence="2">Single-pass type I membrane protein</topology>
    </subcellularLocation>
</comment>
<name>A8X4H9_CAEBR</name>
<gene>
    <name evidence="15" type="ORF">CBG07587</name>
    <name evidence="15" type="ORF">CBG_07587</name>
</gene>
<keyword evidence="13" id="KW-1003">Cell membrane</keyword>
<reference evidence="15 16" key="1">
    <citation type="journal article" date="2003" name="PLoS Biol.">
        <title>The genome sequence of Caenorhabditis briggsae: a platform for comparative genomics.</title>
        <authorList>
            <person name="Stein L.D."/>
            <person name="Bao Z."/>
            <person name="Blasiar D."/>
            <person name="Blumenthal T."/>
            <person name="Brent M.R."/>
            <person name="Chen N."/>
            <person name="Chinwalla A."/>
            <person name="Clarke L."/>
            <person name="Clee C."/>
            <person name="Coghlan A."/>
            <person name="Coulson A."/>
            <person name="D'Eustachio P."/>
            <person name="Fitch D.H."/>
            <person name="Fulton L.A."/>
            <person name="Fulton R.E."/>
            <person name="Griffiths-Jones S."/>
            <person name="Harris T.W."/>
            <person name="Hillier L.W."/>
            <person name="Kamath R."/>
            <person name="Kuwabara P.E."/>
            <person name="Mardis E.R."/>
            <person name="Marra M.A."/>
            <person name="Miner T.L."/>
            <person name="Minx P."/>
            <person name="Mullikin J.C."/>
            <person name="Plumb R.W."/>
            <person name="Rogers J."/>
            <person name="Schein J.E."/>
            <person name="Sohrmann M."/>
            <person name="Spieth J."/>
            <person name="Stajich J.E."/>
            <person name="Wei C."/>
            <person name="Willey D."/>
            <person name="Wilson R.K."/>
            <person name="Durbin R."/>
            <person name="Waterston R.H."/>
        </authorList>
    </citation>
    <scope>NUCLEOTIDE SEQUENCE [LARGE SCALE GENOMIC DNA]</scope>
    <source>
        <strain evidence="15 16">AF16</strain>
    </source>
</reference>
<keyword evidence="13" id="KW-0879">Wnt signaling pathway</keyword>
<evidence type="ECO:0000256" key="2">
    <source>
        <dbReference type="ARBA" id="ARBA00004479"/>
    </source>
</evidence>
<dbReference type="InParanoid" id="A8X4H9"/>
<evidence type="ECO:0000256" key="8">
    <source>
        <dbReference type="ARBA" id="ARBA00022801"/>
    </source>
</evidence>
<evidence type="ECO:0000256" key="4">
    <source>
        <dbReference type="ARBA" id="ARBA00022670"/>
    </source>
</evidence>
<protein>
    <recommendedName>
        <fullName evidence="13">Metalloprotease TIKI homolog</fullName>
        <ecNumber evidence="13">3.4.-.-</ecNumber>
    </recommendedName>
</protein>
<evidence type="ECO:0000256" key="6">
    <source>
        <dbReference type="ARBA" id="ARBA00022723"/>
    </source>
</evidence>
<keyword evidence="10 13" id="KW-0482">Metalloprotease</keyword>
<evidence type="ECO:0000256" key="7">
    <source>
        <dbReference type="ARBA" id="ARBA00022729"/>
    </source>
</evidence>
<dbReference type="Pfam" id="PF01963">
    <property type="entry name" value="TraB_PrgY_gumN"/>
    <property type="match status" value="1"/>
</dbReference>
<accession>A8X4H9</accession>
<evidence type="ECO:0000256" key="12">
    <source>
        <dbReference type="ARBA" id="ARBA00023180"/>
    </source>
</evidence>
<keyword evidence="8 13" id="KW-0378">Hydrolase</keyword>
<dbReference type="GO" id="GO:0046872">
    <property type="term" value="F:metal ion binding"/>
    <property type="evidence" value="ECO:0007669"/>
    <property type="project" value="UniProtKB-UniRule"/>
</dbReference>
<evidence type="ECO:0000256" key="14">
    <source>
        <dbReference type="SAM" id="SignalP"/>
    </source>
</evidence>
<dbReference type="RefSeq" id="XP_002645851.1">
    <property type="nucleotide sequence ID" value="XM_002645805.1"/>
</dbReference>
<evidence type="ECO:0000256" key="9">
    <source>
        <dbReference type="ARBA" id="ARBA00022989"/>
    </source>
</evidence>
<evidence type="ECO:0000313" key="15">
    <source>
        <dbReference type="EMBL" id="CAP27539.1"/>
    </source>
</evidence>